<dbReference type="RefSeq" id="WP_221032134.1">
    <property type="nucleotide sequence ID" value="NZ_CP139781.1"/>
</dbReference>
<dbReference type="InterPro" id="IPR000683">
    <property type="entry name" value="Gfo/Idh/MocA-like_OxRdtase_N"/>
</dbReference>
<protein>
    <submittedName>
        <fullName evidence="2">Gfo/Idh/MocA family oxidoreductase</fullName>
    </submittedName>
</protein>
<dbReference type="SUPFAM" id="SSF51735">
    <property type="entry name" value="NAD(P)-binding Rossmann-fold domains"/>
    <property type="match status" value="1"/>
</dbReference>
<feature type="domain" description="Gfo/Idh/MocA-like oxidoreductase N-terminal" evidence="1">
    <location>
        <begin position="10"/>
        <end position="135"/>
    </location>
</feature>
<dbReference type="Gene3D" id="3.40.50.720">
    <property type="entry name" value="NAD(P)-binding Rossmann-like Domain"/>
    <property type="match status" value="1"/>
</dbReference>
<dbReference type="InterPro" id="IPR036291">
    <property type="entry name" value="NAD(P)-bd_dom_sf"/>
</dbReference>
<dbReference type="SUPFAM" id="SSF55347">
    <property type="entry name" value="Glyceraldehyde-3-phosphate dehydrogenase-like, C-terminal domain"/>
    <property type="match status" value="1"/>
</dbReference>
<dbReference type="PANTHER" id="PTHR43249:SF1">
    <property type="entry name" value="D-GLUCOSIDE 3-DEHYDROGENASE"/>
    <property type="match status" value="1"/>
</dbReference>
<name>A0ABZ1CI65_9BACT</name>
<dbReference type="Pfam" id="PF01408">
    <property type="entry name" value="GFO_IDH_MocA"/>
    <property type="match status" value="1"/>
</dbReference>
<dbReference type="Proteomes" id="UP000738431">
    <property type="component" value="Chromosome"/>
</dbReference>
<dbReference type="PANTHER" id="PTHR43249">
    <property type="entry name" value="UDP-N-ACETYL-2-AMINO-2-DEOXY-D-GLUCURONATE OXIDASE"/>
    <property type="match status" value="1"/>
</dbReference>
<keyword evidence="3" id="KW-1185">Reference proteome</keyword>
<organism evidence="2 3">
    <name type="scientific">Actomonas aquatica</name>
    <dbReference type="NCBI Taxonomy" id="2866162"/>
    <lineage>
        <taxon>Bacteria</taxon>
        <taxon>Pseudomonadati</taxon>
        <taxon>Verrucomicrobiota</taxon>
        <taxon>Opitutia</taxon>
        <taxon>Opitutales</taxon>
        <taxon>Opitutaceae</taxon>
        <taxon>Actomonas</taxon>
    </lineage>
</organism>
<proteinExistence type="predicted"/>
<sequence length="396" mass="43964">MSSSSSTRPRVALIGVSGYGQVYVQLVKESLAQQRLQLVAAVVINPDDEVETMAWLREQGCRIYADYQVMLQEEAGAIDLCLVPTGIHWHACMTIAALEAGANVMVEKPLCASMEEAEAIQAAERKHGRFVAVGFQDFYEPGTQWLKQQLVNREIGDIKSVRFLGLWPRARQYFLRNNWAGRLASNGTPVLDSPLNNAFAHFVMLSLFFADPRECDAASVEIVEAELYRTHAIESFDTGVVRSRTPEGIELWFGASHASRTTIEPVIEIRGSKGVACWRYEEEAWWQCEGGEKQSRRLLPVHGARQHMMDAVLRRMTDPTARVCSPAVAARHTAFISALHAGTPISDFDPHLIDWGDNPADVTAVPAVRELEFAMRTAHAEGSTLTPRDAAWVESS</sequence>
<evidence type="ECO:0000313" key="3">
    <source>
        <dbReference type="Proteomes" id="UP000738431"/>
    </source>
</evidence>
<dbReference type="InterPro" id="IPR052515">
    <property type="entry name" value="Gfo/Idh/MocA_Oxidoreductase"/>
</dbReference>
<accession>A0ABZ1CI65</accession>
<evidence type="ECO:0000313" key="2">
    <source>
        <dbReference type="EMBL" id="WRQ89940.1"/>
    </source>
</evidence>
<dbReference type="Gene3D" id="3.30.360.10">
    <property type="entry name" value="Dihydrodipicolinate Reductase, domain 2"/>
    <property type="match status" value="1"/>
</dbReference>
<gene>
    <name evidence="2" type="ORF">K1X11_011025</name>
</gene>
<reference evidence="2 3" key="1">
    <citation type="submission" date="2023-12" db="EMBL/GenBank/DDBJ databases">
        <title>Description of an unclassified Opitutus bacterium of Verrucomicrobiota.</title>
        <authorList>
            <person name="Zhang D.-F."/>
        </authorList>
    </citation>
    <scope>NUCLEOTIDE SEQUENCE [LARGE SCALE GENOMIC DNA]</scope>
    <source>
        <strain evidence="2 3">WL0086</strain>
    </source>
</reference>
<evidence type="ECO:0000259" key="1">
    <source>
        <dbReference type="Pfam" id="PF01408"/>
    </source>
</evidence>
<dbReference type="EMBL" id="CP139781">
    <property type="protein sequence ID" value="WRQ89940.1"/>
    <property type="molecule type" value="Genomic_DNA"/>
</dbReference>